<dbReference type="AlphaFoldDB" id="A0A1R4H5K5"/>
<evidence type="ECO:0000256" key="1">
    <source>
        <dbReference type="SAM" id="Phobius"/>
    </source>
</evidence>
<sequence length="335" mass="36351">MSSLKDKKSHFWNTGIDTDHIVTLEGADSINRLLAHSDFDSLDMPEITTQFSAFNSHEALLDIKTIDDFHDSTLFMDTLVEKIPHFPVEIIAVIDEPQKPIILKNSDTALANTDNNSIITALSRSDTIISVANSAGYPDTSVMLADVTIAATAIPTALDNITVAPSASVIVSADTIVQSTNIQKPMSAYQAHQPFNSPREVDKYDKPVSEALSADVFACPTENISSLADNHTPVEKVADDAAILNNFVTQTALHQATRSDFDKHIQTSVTFTSTINETVHNSEWALFKAEQEKSHAHLKKRITQLEKSIRTAVLFSILAGILAGVSLIAAVSGLV</sequence>
<name>A0A1R4H5K5_9GAMM</name>
<dbReference type="Proteomes" id="UP000195667">
    <property type="component" value="Unassembled WGS sequence"/>
</dbReference>
<dbReference type="EMBL" id="FUKI01000093">
    <property type="protein sequence ID" value="SJM91542.1"/>
    <property type="molecule type" value="Genomic_DNA"/>
</dbReference>
<organism evidence="2 3">
    <name type="scientific">Crenothrix polyspora</name>
    <dbReference type="NCBI Taxonomy" id="360316"/>
    <lineage>
        <taxon>Bacteria</taxon>
        <taxon>Pseudomonadati</taxon>
        <taxon>Pseudomonadota</taxon>
        <taxon>Gammaproteobacteria</taxon>
        <taxon>Methylococcales</taxon>
        <taxon>Crenotrichaceae</taxon>
        <taxon>Crenothrix</taxon>
    </lineage>
</organism>
<proteinExistence type="predicted"/>
<keyword evidence="1" id="KW-1133">Transmembrane helix</keyword>
<dbReference type="OrthoDB" id="9848555at2"/>
<evidence type="ECO:0000313" key="2">
    <source>
        <dbReference type="EMBL" id="SJM91542.1"/>
    </source>
</evidence>
<feature type="transmembrane region" description="Helical" evidence="1">
    <location>
        <begin position="309"/>
        <end position="331"/>
    </location>
</feature>
<dbReference type="RefSeq" id="WP_087142998.1">
    <property type="nucleotide sequence ID" value="NZ_FUKI01000093.1"/>
</dbReference>
<keyword evidence="1" id="KW-0472">Membrane</keyword>
<accession>A0A1R4H5K5</accession>
<gene>
    <name evidence="2" type="ORF">CRENPOLYSF1_20013</name>
</gene>
<protein>
    <submittedName>
        <fullName evidence="2">Uncharacterized protein</fullName>
    </submittedName>
</protein>
<evidence type="ECO:0000313" key="3">
    <source>
        <dbReference type="Proteomes" id="UP000195667"/>
    </source>
</evidence>
<keyword evidence="1" id="KW-0812">Transmembrane</keyword>
<reference evidence="3" key="1">
    <citation type="submission" date="2017-02" db="EMBL/GenBank/DDBJ databases">
        <authorList>
            <person name="Daims H."/>
        </authorList>
    </citation>
    <scope>NUCLEOTIDE SEQUENCE [LARGE SCALE GENOMIC DNA]</scope>
</reference>
<keyword evidence="3" id="KW-1185">Reference proteome</keyword>